<sequence length="75" mass="8127">MSDPKWAAYDVARSRLLIQICDVNNALHLEEAKATPDTAKIVALENELDALNDQSDMLSADDIELTSKIASGPCP</sequence>
<reference evidence="1 2" key="1">
    <citation type="submission" date="2022-02" db="EMBL/GenBank/DDBJ databases">
        <title>Comparative genomics of the first Antarctic Pseudomonas spp. capable of biotransforming 2,4,6-Trinitrotoluene.</title>
        <authorList>
            <person name="Cabrera M.A."/>
            <person name="Marquez S.L."/>
            <person name="Perez-Donoso J.M."/>
        </authorList>
    </citation>
    <scope>NUCLEOTIDE SEQUENCE [LARGE SCALE GENOMIC DNA]</scope>
    <source>
        <strain evidence="1 2">TNT11</strain>
    </source>
</reference>
<keyword evidence="2" id="KW-1185">Reference proteome</keyword>
<comment type="caution">
    <text evidence="1">The sequence shown here is derived from an EMBL/GenBank/DDBJ whole genome shotgun (WGS) entry which is preliminary data.</text>
</comment>
<dbReference type="Proteomes" id="UP001317085">
    <property type="component" value="Unassembled WGS sequence"/>
</dbReference>
<dbReference type="EMBL" id="JAKNRV010000524">
    <property type="protein sequence ID" value="MCK1788160.1"/>
    <property type="molecule type" value="Genomic_DNA"/>
</dbReference>
<organism evidence="1 2">
    <name type="scientific">Pseudomonas emilianonis</name>
    <dbReference type="NCBI Taxonomy" id="2915812"/>
    <lineage>
        <taxon>Bacteria</taxon>
        <taxon>Pseudomonadati</taxon>
        <taxon>Pseudomonadota</taxon>
        <taxon>Gammaproteobacteria</taxon>
        <taxon>Pseudomonadales</taxon>
        <taxon>Pseudomonadaceae</taxon>
        <taxon>Pseudomonas</taxon>
    </lineage>
</organism>
<proteinExistence type="predicted"/>
<gene>
    <name evidence="1" type="ORF">L9Z73_28725</name>
</gene>
<evidence type="ECO:0000313" key="1">
    <source>
        <dbReference type="EMBL" id="MCK1788160.1"/>
    </source>
</evidence>
<name>A0ABT0ER10_9PSED</name>
<protein>
    <submittedName>
        <fullName evidence="1">Uncharacterized protein</fullName>
    </submittedName>
</protein>
<accession>A0ABT0ER10</accession>
<dbReference type="RefSeq" id="WP_162441220.1">
    <property type="nucleotide sequence ID" value="NZ_JAKNRV010000524.1"/>
</dbReference>
<evidence type="ECO:0000313" key="2">
    <source>
        <dbReference type="Proteomes" id="UP001317085"/>
    </source>
</evidence>